<gene>
    <name evidence="2" type="ORF">KEC16_13920</name>
</gene>
<feature type="signal peptide" evidence="1">
    <location>
        <begin position="1"/>
        <end position="20"/>
    </location>
</feature>
<proteinExistence type="predicted"/>
<evidence type="ECO:0000256" key="1">
    <source>
        <dbReference type="SAM" id="SignalP"/>
    </source>
</evidence>
<keyword evidence="3" id="KW-1185">Reference proteome</keyword>
<dbReference type="EMBL" id="JAGTUF010000014">
    <property type="protein sequence ID" value="MBR9972817.1"/>
    <property type="molecule type" value="Genomic_DNA"/>
</dbReference>
<reference evidence="2 3" key="1">
    <citation type="submission" date="2021-04" db="EMBL/GenBank/DDBJ databases">
        <title>Magnetospirillum sulfuroxidans sp. nov., a facultative chemolithoautotrophic sulfur-oxidizing alphaproteobacterium isolated from freshwater sediment and proposals for Paramagetospirillum gen. nov., and Magnetospirillaceae fam. nov.</title>
        <authorList>
            <person name="Koziaeva V."/>
            <person name="Geelhoed J.S."/>
            <person name="Sorokin D.Y."/>
            <person name="Grouzdev D.S."/>
        </authorList>
    </citation>
    <scope>NUCLEOTIDE SEQUENCE [LARGE SCALE GENOMIC DNA]</scope>
    <source>
        <strain evidence="2 3">J10</strain>
    </source>
</reference>
<sequence length="154" mass="17426">MRRSVIALAVLMTWISPALAEDWVPPVTDPLVQKECGACHMAFQPAFLPARSWNRMMDELSDHFGEDASLPADKTQAIRAYLTANAGDVQMKGRAWKYMKWVSPGGTPQKITENPDFERKHRFADKVWKDPKVVTKSNCPACHRAADKGYYEDD</sequence>
<dbReference type="RefSeq" id="WP_211549948.1">
    <property type="nucleotide sequence ID" value="NZ_JAGTUF010000014.1"/>
</dbReference>
<name>A0ABS5IEG6_9PROT</name>
<dbReference type="InterPro" id="IPR018588">
    <property type="entry name" value="Dihaem_cytochrome-c"/>
</dbReference>
<keyword evidence="1" id="KW-0732">Signal</keyword>
<dbReference type="Pfam" id="PF09626">
    <property type="entry name" value="DHC"/>
    <property type="match status" value="1"/>
</dbReference>
<comment type="caution">
    <text evidence="2">The sequence shown here is derived from an EMBL/GenBank/DDBJ whole genome shotgun (WGS) entry which is preliminary data.</text>
</comment>
<organism evidence="2 3">
    <name type="scientific">Magnetospirillum sulfuroxidans</name>
    <dbReference type="NCBI Taxonomy" id="611300"/>
    <lineage>
        <taxon>Bacteria</taxon>
        <taxon>Pseudomonadati</taxon>
        <taxon>Pseudomonadota</taxon>
        <taxon>Alphaproteobacteria</taxon>
        <taxon>Rhodospirillales</taxon>
        <taxon>Rhodospirillaceae</taxon>
        <taxon>Magnetospirillum</taxon>
    </lineage>
</organism>
<feature type="chain" id="PRO_5046425605" evidence="1">
    <location>
        <begin position="21"/>
        <end position="154"/>
    </location>
</feature>
<evidence type="ECO:0000313" key="3">
    <source>
        <dbReference type="Proteomes" id="UP000680714"/>
    </source>
</evidence>
<accession>A0ABS5IEG6</accession>
<protein>
    <submittedName>
        <fullName evidence="2">Diheme cytochrome c</fullName>
    </submittedName>
</protein>
<evidence type="ECO:0000313" key="2">
    <source>
        <dbReference type="EMBL" id="MBR9972817.1"/>
    </source>
</evidence>
<dbReference type="Proteomes" id="UP000680714">
    <property type="component" value="Unassembled WGS sequence"/>
</dbReference>